<dbReference type="Proteomes" id="UP001189429">
    <property type="component" value="Unassembled WGS sequence"/>
</dbReference>
<feature type="non-terminal residue" evidence="2">
    <location>
        <position position="196"/>
    </location>
</feature>
<dbReference type="EMBL" id="CAUYUJ010002209">
    <property type="protein sequence ID" value="CAK0799696.1"/>
    <property type="molecule type" value="Genomic_DNA"/>
</dbReference>
<evidence type="ECO:0000256" key="1">
    <source>
        <dbReference type="SAM" id="MobiDB-lite"/>
    </source>
</evidence>
<evidence type="ECO:0000313" key="2">
    <source>
        <dbReference type="EMBL" id="CAK0799696.1"/>
    </source>
</evidence>
<evidence type="ECO:0000313" key="3">
    <source>
        <dbReference type="Proteomes" id="UP001189429"/>
    </source>
</evidence>
<proteinExistence type="predicted"/>
<sequence>RWEGAARVIAGAPLPPGSRGGCTAAPRPPRRGAGCGGAGERRGAGAVGVDELASWRDDGRGCGSQASWQYQQERAQRCAPAGAAPDCEEPPEAAAQGPGGAVSPLRSGAEAARAPVVGPPGDPAAEAAAEACARCDLGLPPGERDDPVVVLEALSAACLSLRAAAARREAAAAESLAEMRGRLAGAEARAAQLRQA</sequence>
<comment type="caution">
    <text evidence="2">The sequence shown here is derived from an EMBL/GenBank/DDBJ whole genome shotgun (WGS) entry which is preliminary data.</text>
</comment>
<feature type="region of interest" description="Disordered" evidence="1">
    <location>
        <begin position="73"/>
        <end position="124"/>
    </location>
</feature>
<protein>
    <submittedName>
        <fullName evidence="2">Uncharacterized protein</fullName>
    </submittedName>
</protein>
<organism evidence="2 3">
    <name type="scientific">Prorocentrum cordatum</name>
    <dbReference type="NCBI Taxonomy" id="2364126"/>
    <lineage>
        <taxon>Eukaryota</taxon>
        <taxon>Sar</taxon>
        <taxon>Alveolata</taxon>
        <taxon>Dinophyceae</taxon>
        <taxon>Prorocentrales</taxon>
        <taxon>Prorocentraceae</taxon>
        <taxon>Prorocentrum</taxon>
    </lineage>
</organism>
<gene>
    <name evidence="2" type="ORF">PCOR1329_LOCUS8058</name>
</gene>
<reference evidence="2" key="1">
    <citation type="submission" date="2023-10" db="EMBL/GenBank/DDBJ databases">
        <authorList>
            <person name="Chen Y."/>
            <person name="Shah S."/>
            <person name="Dougan E. K."/>
            <person name="Thang M."/>
            <person name="Chan C."/>
        </authorList>
    </citation>
    <scope>NUCLEOTIDE SEQUENCE [LARGE SCALE GENOMIC DNA]</scope>
</reference>
<accession>A0ABN9Q4Z9</accession>
<feature type="region of interest" description="Disordered" evidence="1">
    <location>
        <begin position="1"/>
        <end position="46"/>
    </location>
</feature>
<keyword evidence="3" id="KW-1185">Reference proteome</keyword>
<feature type="non-terminal residue" evidence="2">
    <location>
        <position position="1"/>
    </location>
</feature>
<name>A0ABN9Q4Z9_9DINO</name>